<keyword evidence="2" id="KW-1185">Reference proteome</keyword>
<evidence type="ECO:0000313" key="2">
    <source>
        <dbReference type="Proteomes" id="UP000679220"/>
    </source>
</evidence>
<reference evidence="1" key="2">
    <citation type="submission" date="2021-04" db="EMBL/GenBank/DDBJ databases">
        <authorList>
            <person name="Zhang T."/>
            <person name="Zhang Y."/>
            <person name="Lu D."/>
            <person name="Zuo D."/>
            <person name="Du Z."/>
        </authorList>
    </citation>
    <scope>NUCLEOTIDE SEQUENCE</scope>
    <source>
        <strain evidence="1">JR1</strain>
    </source>
</reference>
<comment type="caution">
    <text evidence="1">The sequence shown here is derived from an EMBL/GenBank/DDBJ whole genome shotgun (WGS) entry which is preliminary data.</text>
</comment>
<dbReference type="InterPro" id="IPR046228">
    <property type="entry name" value="DUF6261"/>
</dbReference>
<accession>A0A941F386</accession>
<reference evidence="1" key="1">
    <citation type="journal article" date="2018" name="Int. J. Syst. Evol. Microbiol.">
        <title>Carboxylicivirga sediminis sp. nov., isolated from coastal sediment.</title>
        <authorList>
            <person name="Wang F.Q."/>
            <person name="Ren L.H."/>
            <person name="Zou R.J."/>
            <person name="Sun Y.Z."/>
            <person name="Liu X.J."/>
            <person name="Jiang F."/>
            <person name="Liu L.J."/>
        </authorList>
    </citation>
    <scope>NUCLEOTIDE SEQUENCE</scope>
    <source>
        <strain evidence="1">JR1</strain>
    </source>
</reference>
<dbReference type="RefSeq" id="WP_212190486.1">
    <property type="nucleotide sequence ID" value="NZ_JAGTAR010000014.1"/>
</dbReference>
<proteinExistence type="predicted"/>
<evidence type="ECO:0000313" key="1">
    <source>
        <dbReference type="EMBL" id="MBR8535953.1"/>
    </source>
</evidence>
<dbReference type="AlphaFoldDB" id="A0A941F386"/>
<dbReference type="Pfam" id="PF19775">
    <property type="entry name" value="DUF6261"/>
    <property type="match status" value="1"/>
</dbReference>
<name>A0A941F386_9BACT</name>
<protein>
    <submittedName>
        <fullName evidence="1">Uncharacterized protein</fullName>
    </submittedName>
</protein>
<dbReference type="Proteomes" id="UP000679220">
    <property type="component" value="Unassembled WGS sequence"/>
</dbReference>
<gene>
    <name evidence="1" type="ORF">KDU71_10325</name>
</gene>
<organism evidence="1 2">
    <name type="scientific">Carboxylicivirga sediminis</name>
    <dbReference type="NCBI Taxonomy" id="2006564"/>
    <lineage>
        <taxon>Bacteria</taxon>
        <taxon>Pseudomonadati</taxon>
        <taxon>Bacteroidota</taxon>
        <taxon>Bacteroidia</taxon>
        <taxon>Marinilabiliales</taxon>
        <taxon>Marinilabiliaceae</taxon>
        <taxon>Carboxylicivirga</taxon>
    </lineage>
</organism>
<sequence length="241" mass="27351">MRRITKIVSDIRIAEIANLGDNLLKELAELTPEDAHLKAIQTEVEQNNSRLVIAINRDMAESELEELDARRDSTYRSLAYLNKGYLHHPDAPVSEAAAQVERILEKYGFDMINANYGAESAYLESLFNDMGSIEIAPALELLPGEIALLTRLKDEQSRFKVAEQRFYNAQSQDKQADSATQVKRELLKLINNKLVVYLRAMMQVNPQPYDDLCAKVALLIDKANSLVKRRRSTEELQTKSN</sequence>
<dbReference type="EMBL" id="JAGTAR010000014">
    <property type="protein sequence ID" value="MBR8535953.1"/>
    <property type="molecule type" value="Genomic_DNA"/>
</dbReference>